<reference evidence="3" key="1">
    <citation type="journal article" date="2020" name="Stud. Mycol.">
        <title>101 Dothideomycetes genomes: A test case for predicting lifestyles and emergence of pathogens.</title>
        <authorList>
            <person name="Haridas S."/>
            <person name="Albert R."/>
            <person name="Binder M."/>
            <person name="Bloem J."/>
            <person name="LaButti K."/>
            <person name="Salamov A."/>
            <person name="Andreopoulos B."/>
            <person name="Baker S."/>
            <person name="Barry K."/>
            <person name="Bills G."/>
            <person name="Bluhm B."/>
            <person name="Cannon C."/>
            <person name="Castanera R."/>
            <person name="Culley D."/>
            <person name="Daum C."/>
            <person name="Ezra D."/>
            <person name="Gonzalez J."/>
            <person name="Henrissat B."/>
            <person name="Kuo A."/>
            <person name="Liang C."/>
            <person name="Lipzen A."/>
            <person name="Lutzoni F."/>
            <person name="Magnuson J."/>
            <person name="Mondo S."/>
            <person name="Nolan M."/>
            <person name="Ohm R."/>
            <person name="Pangilinan J."/>
            <person name="Park H.-J."/>
            <person name="Ramirez L."/>
            <person name="Alfaro M."/>
            <person name="Sun H."/>
            <person name="Tritt A."/>
            <person name="Yoshinaga Y."/>
            <person name="Zwiers L.-H."/>
            <person name="Turgeon B."/>
            <person name="Goodwin S."/>
            <person name="Spatafora J."/>
            <person name="Crous P."/>
            <person name="Grigoriev I."/>
        </authorList>
    </citation>
    <scope>NUCLEOTIDE SEQUENCE [LARGE SCALE GENOMIC DNA]</scope>
    <source>
        <strain evidence="3">CECT 20119</strain>
    </source>
</reference>
<dbReference type="EMBL" id="ML992542">
    <property type="protein sequence ID" value="KAF2218478.1"/>
    <property type="molecule type" value="Genomic_DNA"/>
</dbReference>
<gene>
    <name evidence="2" type="ORF">BDZ85DRAFT_286280</name>
</gene>
<feature type="region of interest" description="Disordered" evidence="1">
    <location>
        <begin position="1"/>
        <end position="22"/>
    </location>
</feature>
<feature type="region of interest" description="Disordered" evidence="1">
    <location>
        <begin position="51"/>
        <end position="78"/>
    </location>
</feature>
<evidence type="ECO:0000313" key="3">
    <source>
        <dbReference type="Proteomes" id="UP000799538"/>
    </source>
</evidence>
<protein>
    <submittedName>
        <fullName evidence="2">Uncharacterized protein</fullName>
    </submittedName>
</protein>
<keyword evidence="3" id="KW-1185">Reference proteome</keyword>
<dbReference type="AlphaFoldDB" id="A0A6A6FZ01"/>
<feature type="region of interest" description="Disordered" evidence="1">
    <location>
        <begin position="206"/>
        <end position="225"/>
    </location>
</feature>
<evidence type="ECO:0000313" key="2">
    <source>
        <dbReference type="EMBL" id="KAF2218478.1"/>
    </source>
</evidence>
<proteinExistence type="predicted"/>
<accession>A0A6A6FZ01</accession>
<feature type="compositionally biased region" description="Low complexity" evidence="1">
    <location>
        <begin position="69"/>
        <end position="78"/>
    </location>
</feature>
<dbReference type="Proteomes" id="UP000799538">
    <property type="component" value="Unassembled WGS sequence"/>
</dbReference>
<feature type="compositionally biased region" description="Low complexity" evidence="1">
    <location>
        <begin position="1"/>
        <end position="17"/>
    </location>
</feature>
<feature type="compositionally biased region" description="Polar residues" evidence="1">
    <location>
        <begin position="52"/>
        <end position="61"/>
    </location>
</feature>
<sequence length="237" mass="24961">MSITSLYSNSSSGSSRKSSLDRPAIGARKLSIELLPNQSIFRETFIGHAIPTLTSPTRSPVSETPPSPTDSLSPSNPTCTACAALTSSPSLRHPSSPSASYKRHAVILPTRHHGANCRMPAQTRNPPALPPIGEDCLMEWERKGSMAIAINTPSPSSSRNSTPLSSPAYAVRSGDYFANAALGSRFSVDTVAEGFVVGSVPSPKLGARGSPRVGSSVGRPGTPVTPTKDYRSFLRML</sequence>
<evidence type="ECO:0000256" key="1">
    <source>
        <dbReference type="SAM" id="MobiDB-lite"/>
    </source>
</evidence>
<name>A0A6A6FZ01_9PEZI</name>
<dbReference type="OrthoDB" id="3930251at2759"/>
<organism evidence="2 3">
    <name type="scientific">Elsinoe ampelina</name>
    <dbReference type="NCBI Taxonomy" id="302913"/>
    <lineage>
        <taxon>Eukaryota</taxon>
        <taxon>Fungi</taxon>
        <taxon>Dikarya</taxon>
        <taxon>Ascomycota</taxon>
        <taxon>Pezizomycotina</taxon>
        <taxon>Dothideomycetes</taxon>
        <taxon>Dothideomycetidae</taxon>
        <taxon>Myriangiales</taxon>
        <taxon>Elsinoaceae</taxon>
        <taxon>Elsinoe</taxon>
    </lineage>
</organism>